<protein>
    <submittedName>
        <fullName evidence="1">Uncharacterized protein</fullName>
    </submittedName>
</protein>
<dbReference type="EMBL" id="VTZN01000101">
    <property type="protein sequence ID" value="KAA1249265.1"/>
    <property type="molecule type" value="Genomic_DNA"/>
</dbReference>
<proteinExistence type="predicted"/>
<dbReference type="Proteomes" id="UP000324701">
    <property type="component" value="Unassembled WGS sequence"/>
</dbReference>
<name>A0A5B1BNA1_MYCSI</name>
<accession>A0A5B1BNA1</accession>
<gene>
    <name evidence="1" type="ORF">F0Q45_16170</name>
</gene>
<sequence length="90" mass="9534">MAGSVMCAAPPPRKPVVPPHRFALHRRRPKSCAPLLSPASGWCPHTASRCIVAGQSHVRRSSPPQAGGAPTPLRCIVAGASHARRSSWNQ</sequence>
<evidence type="ECO:0000313" key="1">
    <source>
        <dbReference type="EMBL" id="KAA1249265.1"/>
    </source>
</evidence>
<dbReference type="AlphaFoldDB" id="A0A5B1BNA1"/>
<reference evidence="1 2" key="1">
    <citation type="submission" date="2019-09" db="EMBL/GenBank/DDBJ databases">
        <title>Report of infection by Mycobacterium simiae a patient suffering from pulmonary tuberculosis.</title>
        <authorList>
            <person name="Mohanty P.S."/>
            <person name="Bansal A.K."/>
            <person name="Singh H."/>
            <person name="Sharma S."/>
            <person name="Patil S.A."/>
            <person name="Upadhaya P."/>
            <person name="Singh P.K."/>
            <person name="Kumar D."/>
            <person name="Kumar S."/>
            <person name="Singh R.K."/>
            <person name="Chaudhary B."/>
        </authorList>
    </citation>
    <scope>NUCLEOTIDE SEQUENCE [LARGE SCALE GENOMIC DNA]</scope>
    <source>
        <strain evidence="1 2">JAL-560-SIM</strain>
    </source>
</reference>
<organism evidence="1 2">
    <name type="scientific">Mycobacterium simiae</name>
    <name type="common">Mycobacterium habana</name>
    <dbReference type="NCBI Taxonomy" id="1784"/>
    <lineage>
        <taxon>Bacteria</taxon>
        <taxon>Bacillati</taxon>
        <taxon>Actinomycetota</taxon>
        <taxon>Actinomycetes</taxon>
        <taxon>Mycobacteriales</taxon>
        <taxon>Mycobacteriaceae</taxon>
        <taxon>Mycobacterium</taxon>
        <taxon>Mycobacterium simiae complex</taxon>
    </lineage>
</organism>
<comment type="caution">
    <text evidence="1">The sequence shown here is derived from an EMBL/GenBank/DDBJ whole genome shotgun (WGS) entry which is preliminary data.</text>
</comment>
<keyword evidence="2" id="KW-1185">Reference proteome</keyword>
<evidence type="ECO:0000313" key="2">
    <source>
        <dbReference type="Proteomes" id="UP000324701"/>
    </source>
</evidence>